<evidence type="ECO:0000256" key="1">
    <source>
        <dbReference type="SAM" id="MobiDB-lite"/>
    </source>
</evidence>
<name>A0A6P7HTR3_9TELE</name>
<dbReference type="RefSeq" id="XP_028251994.1">
    <property type="nucleotide sequence ID" value="XM_028396193.1"/>
</dbReference>
<dbReference type="OrthoDB" id="8960401at2759"/>
<proteinExistence type="predicted"/>
<feature type="compositionally biased region" description="Polar residues" evidence="1">
    <location>
        <begin position="206"/>
        <end position="225"/>
    </location>
</feature>
<evidence type="ECO:0000313" key="2">
    <source>
        <dbReference type="Proteomes" id="UP000515145"/>
    </source>
</evidence>
<reference evidence="2" key="1">
    <citation type="submission" date="2024-06" db="UniProtKB">
        <authorList>
            <consortium name="RefSeq"/>
        </authorList>
    </citation>
    <scope>NUCLEOTIDE SEQUENCE [LARGE SCALE GENOMIC DNA]</scope>
</reference>
<dbReference type="Proteomes" id="UP000515145">
    <property type="component" value="Chromosome 22"/>
</dbReference>
<dbReference type="InParanoid" id="A0A6P7HTR3"/>
<dbReference type="GeneID" id="114427946"/>
<evidence type="ECO:0000313" key="3">
    <source>
        <dbReference type="RefSeq" id="XP_028251994.1"/>
    </source>
</evidence>
<gene>
    <name evidence="3" type="primary">LOC114427946</name>
</gene>
<protein>
    <submittedName>
        <fullName evidence="3">Uncharacterized protein LOC114427946</fullName>
    </submittedName>
</protein>
<feature type="region of interest" description="Disordered" evidence="1">
    <location>
        <begin position="203"/>
        <end position="230"/>
    </location>
</feature>
<feature type="region of interest" description="Disordered" evidence="1">
    <location>
        <begin position="1"/>
        <end position="22"/>
    </location>
</feature>
<keyword evidence="2" id="KW-1185">Reference proteome</keyword>
<sequence length="263" mass="29232">MANRRRRQRPFADHSDRPAPNNMDHLTFKYMEMCKVESSTDSDSEISPRWSDTSTMGCVSSAAESGTSRRIIHKPAVKHGCYSSFLDPYDGSSEDTDESDICFGVSSRHIRQQAKCVGAGCRLSRGRRFILHHPAPVALRDVVKHGKRSEMEQQHLLDVQMKCGSDSELDTLSSHCCRNPTSETVAGHPQTMDVEFQLDDSGLHATRSSTPGPQTPVDRSSSEKSPSPCHLTSLYKRKLGLPGADVVELGQRKRQCVVNMEDE</sequence>
<organism evidence="2 3">
    <name type="scientific">Parambassis ranga</name>
    <name type="common">Indian glassy fish</name>
    <dbReference type="NCBI Taxonomy" id="210632"/>
    <lineage>
        <taxon>Eukaryota</taxon>
        <taxon>Metazoa</taxon>
        <taxon>Chordata</taxon>
        <taxon>Craniata</taxon>
        <taxon>Vertebrata</taxon>
        <taxon>Euteleostomi</taxon>
        <taxon>Actinopterygii</taxon>
        <taxon>Neopterygii</taxon>
        <taxon>Teleostei</taxon>
        <taxon>Neoteleostei</taxon>
        <taxon>Acanthomorphata</taxon>
        <taxon>Ovalentaria</taxon>
        <taxon>Ambassidae</taxon>
        <taxon>Parambassis</taxon>
    </lineage>
</organism>
<dbReference type="AlphaFoldDB" id="A0A6P7HTR3"/>
<accession>A0A6P7HTR3</accession>
<reference evidence="3" key="2">
    <citation type="submission" date="2025-08" db="UniProtKB">
        <authorList>
            <consortium name="RefSeq"/>
        </authorList>
    </citation>
    <scope>IDENTIFICATION</scope>
</reference>